<dbReference type="EC" id="1.-.-.-" evidence="7"/>
<evidence type="ECO:0000313" key="7">
    <source>
        <dbReference type="EMBL" id="MBD3327569.1"/>
    </source>
</evidence>
<keyword evidence="5 7" id="KW-0560">Oxidoreductase</keyword>
<dbReference type="CDD" id="cd08298">
    <property type="entry name" value="CAD2"/>
    <property type="match status" value="1"/>
</dbReference>
<dbReference type="NCBIfam" id="TIGR02822">
    <property type="entry name" value="adh_fam_2"/>
    <property type="match status" value="1"/>
</dbReference>
<dbReference type="EMBL" id="WJJP01000760">
    <property type="protein sequence ID" value="MBD3327569.1"/>
    <property type="molecule type" value="Genomic_DNA"/>
</dbReference>
<dbReference type="InterPro" id="IPR013154">
    <property type="entry name" value="ADH-like_N"/>
</dbReference>
<accession>A0A9D5Q848</accession>
<dbReference type="SUPFAM" id="SSF51735">
    <property type="entry name" value="NAD(P)-binding Rossmann-fold domains"/>
    <property type="match status" value="1"/>
</dbReference>
<dbReference type="SUPFAM" id="SSF50129">
    <property type="entry name" value="GroES-like"/>
    <property type="match status" value="1"/>
</dbReference>
<dbReference type="PANTHER" id="PTHR42940">
    <property type="entry name" value="ALCOHOL DEHYDROGENASE 1-RELATED"/>
    <property type="match status" value="1"/>
</dbReference>
<dbReference type="GO" id="GO:0005737">
    <property type="term" value="C:cytoplasm"/>
    <property type="evidence" value="ECO:0007669"/>
    <property type="project" value="TreeGrafter"/>
</dbReference>
<dbReference type="AlphaFoldDB" id="A0A9D5Q848"/>
<evidence type="ECO:0000313" key="8">
    <source>
        <dbReference type="Proteomes" id="UP000649604"/>
    </source>
</evidence>
<evidence type="ECO:0000256" key="4">
    <source>
        <dbReference type="ARBA" id="ARBA00022833"/>
    </source>
</evidence>
<evidence type="ECO:0000256" key="3">
    <source>
        <dbReference type="ARBA" id="ARBA00022723"/>
    </source>
</evidence>
<dbReference type="Pfam" id="PF08240">
    <property type="entry name" value="ADH_N"/>
    <property type="match status" value="1"/>
</dbReference>
<gene>
    <name evidence="7" type="ORF">GF339_23495</name>
</gene>
<organism evidence="7 8">
    <name type="scientific">candidate division KSB3 bacterium</name>
    <dbReference type="NCBI Taxonomy" id="2044937"/>
    <lineage>
        <taxon>Bacteria</taxon>
        <taxon>candidate division KSB3</taxon>
    </lineage>
</organism>
<protein>
    <submittedName>
        <fullName evidence="7">Zinc-binding alcohol dehydrogenase family protein</fullName>
        <ecNumber evidence="7">1.-.-.-</ecNumber>
    </submittedName>
</protein>
<proteinExistence type="inferred from homology"/>
<evidence type="ECO:0000259" key="6">
    <source>
        <dbReference type="Pfam" id="PF08240"/>
    </source>
</evidence>
<dbReference type="Gene3D" id="3.40.50.720">
    <property type="entry name" value="NAD(P)-binding Rossmann-like Domain"/>
    <property type="match status" value="1"/>
</dbReference>
<evidence type="ECO:0000256" key="2">
    <source>
        <dbReference type="ARBA" id="ARBA00008072"/>
    </source>
</evidence>
<comment type="similarity">
    <text evidence="2">Belongs to the zinc-containing alcohol dehydrogenase family.</text>
</comment>
<name>A0A9D5Q848_9BACT</name>
<dbReference type="PANTHER" id="PTHR42940:SF8">
    <property type="entry name" value="VACUOLAR PROTEIN SORTING-ASSOCIATED PROTEIN 11"/>
    <property type="match status" value="1"/>
</dbReference>
<feature type="domain" description="Alcohol dehydrogenase-like N-terminal" evidence="6">
    <location>
        <begin position="30"/>
        <end position="140"/>
    </location>
</feature>
<evidence type="ECO:0000256" key="5">
    <source>
        <dbReference type="ARBA" id="ARBA00023002"/>
    </source>
</evidence>
<reference evidence="7" key="1">
    <citation type="submission" date="2019-11" db="EMBL/GenBank/DDBJ databases">
        <title>Microbial mats filling the niche in hypersaline microbial mats.</title>
        <authorList>
            <person name="Wong H.L."/>
            <person name="Macleod F.I."/>
            <person name="White R.A. III"/>
            <person name="Burns B.P."/>
        </authorList>
    </citation>
    <scope>NUCLEOTIDE SEQUENCE</scope>
    <source>
        <strain evidence="7">Rbin_158</strain>
    </source>
</reference>
<dbReference type="GO" id="GO:0046872">
    <property type="term" value="F:metal ion binding"/>
    <property type="evidence" value="ECO:0007669"/>
    <property type="project" value="UniProtKB-KW"/>
</dbReference>
<keyword evidence="3" id="KW-0479">Metal-binding</keyword>
<keyword evidence="4" id="KW-0862">Zinc</keyword>
<dbReference type="InterPro" id="IPR011032">
    <property type="entry name" value="GroES-like_sf"/>
</dbReference>
<dbReference type="Proteomes" id="UP000649604">
    <property type="component" value="Unassembled WGS sequence"/>
</dbReference>
<dbReference type="InterPro" id="IPR014187">
    <property type="entry name" value="ADH_Zn_typ-2"/>
</dbReference>
<dbReference type="GO" id="GO:0004022">
    <property type="term" value="F:alcohol dehydrogenase (NAD+) activity"/>
    <property type="evidence" value="ECO:0007669"/>
    <property type="project" value="TreeGrafter"/>
</dbReference>
<comment type="caution">
    <text evidence="7">The sequence shown here is derived from an EMBL/GenBank/DDBJ whole genome shotgun (WGS) entry which is preliminary data.</text>
</comment>
<dbReference type="InterPro" id="IPR036291">
    <property type="entry name" value="NAD(P)-bd_dom_sf"/>
</dbReference>
<evidence type="ECO:0000256" key="1">
    <source>
        <dbReference type="ARBA" id="ARBA00001947"/>
    </source>
</evidence>
<comment type="cofactor">
    <cofactor evidence="1">
        <name>Zn(2+)</name>
        <dbReference type="ChEBI" id="CHEBI:29105"/>
    </cofactor>
</comment>
<sequence length="342" mass="37435">MKAMVLPQIQDLQQTTTPLEYVDIADPMPGEQEILVQVSTCGVCHTELDEIEGRTPPSSFPIVLGHQVVGRVVQTGSTARNFTVGDRVGIAWIYSACGQCKFCLSDQENLCPEFKATGRDANGGYAEYMTVPEGFAYLIPSVFSDSQAAPLLCAGAIGYRSLRLTTLQDGQSLGLTGFGASAHLVLKMLPQTHPNSQAFVFARSPKEREFAKELGAVWAGDTADDAPEQLDAIIDTTPVWKPVVEALRNLAPGGRLVINAIRKEPHDQDYLQKLDYPKHLWLEKEIKSVANVTRRDVSEFLSVAAEIPITPEVQEFRLDEANQALLEVKGSKIRGAKVLKMP</sequence>
<dbReference type="Gene3D" id="3.90.180.10">
    <property type="entry name" value="Medium-chain alcohol dehydrogenases, catalytic domain"/>
    <property type="match status" value="1"/>
</dbReference>